<dbReference type="AlphaFoldDB" id="A0A9K3H4E0"/>
<protein>
    <recommendedName>
        <fullName evidence="1">Dirigent protein</fullName>
    </recommendedName>
</protein>
<keyword evidence="1" id="KW-0964">Secreted</keyword>
<gene>
    <name evidence="2" type="ORF">HanXRQr2_Chr15g0691711</name>
</gene>
<comment type="similarity">
    <text evidence="1">Belongs to the plant dirigent protein family.</text>
</comment>
<dbReference type="Proteomes" id="UP000215914">
    <property type="component" value="Unassembled WGS sequence"/>
</dbReference>
<dbReference type="InterPro" id="IPR004265">
    <property type="entry name" value="Dirigent"/>
</dbReference>
<comment type="function">
    <text evidence="1">Dirigent proteins impart stereoselectivity on the phenoxy radical-coupling reaction, yielding optically active lignans from two molecules of coniferyl alcohol in the biosynthesis of lignans, flavonolignans, and alkaloids and thus plays a central role in plant secondary metabolism.</text>
</comment>
<dbReference type="GO" id="GO:0048046">
    <property type="term" value="C:apoplast"/>
    <property type="evidence" value="ECO:0007669"/>
    <property type="project" value="UniProtKB-SubCell"/>
</dbReference>
<keyword evidence="1" id="KW-0732">Signal</keyword>
<reference evidence="2" key="1">
    <citation type="journal article" date="2017" name="Nature">
        <title>The sunflower genome provides insights into oil metabolism, flowering and Asterid evolution.</title>
        <authorList>
            <person name="Badouin H."/>
            <person name="Gouzy J."/>
            <person name="Grassa C.J."/>
            <person name="Murat F."/>
            <person name="Staton S.E."/>
            <person name="Cottret L."/>
            <person name="Lelandais-Briere C."/>
            <person name="Owens G.L."/>
            <person name="Carrere S."/>
            <person name="Mayjonade B."/>
            <person name="Legrand L."/>
            <person name="Gill N."/>
            <person name="Kane N.C."/>
            <person name="Bowers J.E."/>
            <person name="Hubner S."/>
            <person name="Bellec A."/>
            <person name="Berard A."/>
            <person name="Berges H."/>
            <person name="Blanchet N."/>
            <person name="Boniface M.C."/>
            <person name="Brunel D."/>
            <person name="Catrice O."/>
            <person name="Chaidir N."/>
            <person name="Claudel C."/>
            <person name="Donnadieu C."/>
            <person name="Faraut T."/>
            <person name="Fievet G."/>
            <person name="Helmstetter N."/>
            <person name="King M."/>
            <person name="Knapp S.J."/>
            <person name="Lai Z."/>
            <person name="Le Paslier M.C."/>
            <person name="Lippi Y."/>
            <person name="Lorenzon L."/>
            <person name="Mandel J.R."/>
            <person name="Marage G."/>
            <person name="Marchand G."/>
            <person name="Marquand E."/>
            <person name="Bret-Mestries E."/>
            <person name="Morien E."/>
            <person name="Nambeesan S."/>
            <person name="Nguyen T."/>
            <person name="Pegot-Espagnet P."/>
            <person name="Pouilly N."/>
            <person name="Raftis F."/>
            <person name="Sallet E."/>
            <person name="Schiex T."/>
            <person name="Thomas J."/>
            <person name="Vandecasteele C."/>
            <person name="Vares D."/>
            <person name="Vear F."/>
            <person name="Vautrin S."/>
            <person name="Crespi M."/>
            <person name="Mangin B."/>
            <person name="Burke J.M."/>
            <person name="Salse J."/>
            <person name="Munos S."/>
            <person name="Vincourt P."/>
            <person name="Rieseberg L.H."/>
            <person name="Langlade N.B."/>
        </authorList>
    </citation>
    <scope>NUCLEOTIDE SEQUENCE</scope>
    <source>
        <tissue evidence="2">Leaves</tissue>
    </source>
</reference>
<evidence type="ECO:0000256" key="1">
    <source>
        <dbReference type="RuleBase" id="RU363099"/>
    </source>
</evidence>
<comment type="subunit">
    <text evidence="1">Homodimer.</text>
</comment>
<name>A0A9K3H4E0_HELAN</name>
<dbReference type="Gramene" id="mRNA:HanXRQr2_Chr15g0691711">
    <property type="protein sequence ID" value="CDS:HanXRQr2_Chr15g0691711.1"/>
    <property type="gene ID" value="HanXRQr2_Chr15g0691711"/>
</dbReference>
<evidence type="ECO:0000313" key="3">
    <source>
        <dbReference type="Proteomes" id="UP000215914"/>
    </source>
</evidence>
<accession>A0A9K3H4E0</accession>
<organism evidence="2 3">
    <name type="scientific">Helianthus annuus</name>
    <name type="common">Common sunflower</name>
    <dbReference type="NCBI Taxonomy" id="4232"/>
    <lineage>
        <taxon>Eukaryota</taxon>
        <taxon>Viridiplantae</taxon>
        <taxon>Streptophyta</taxon>
        <taxon>Embryophyta</taxon>
        <taxon>Tracheophyta</taxon>
        <taxon>Spermatophyta</taxon>
        <taxon>Magnoliopsida</taxon>
        <taxon>eudicotyledons</taxon>
        <taxon>Gunneridae</taxon>
        <taxon>Pentapetalae</taxon>
        <taxon>asterids</taxon>
        <taxon>campanulids</taxon>
        <taxon>Asterales</taxon>
        <taxon>Asteraceae</taxon>
        <taxon>Asteroideae</taxon>
        <taxon>Heliantheae alliance</taxon>
        <taxon>Heliantheae</taxon>
        <taxon>Helianthus</taxon>
    </lineage>
</organism>
<dbReference type="EMBL" id="MNCJ02000330">
    <property type="protein sequence ID" value="KAF5764409.1"/>
    <property type="molecule type" value="Genomic_DNA"/>
</dbReference>
<feature type="signal peptide" evidence="1">
    <location>
        <begin position="1"/>
        <end position="21"/>
    </location>
</feature>
<comment type="caution">
    <text evidence="2">The sequence shown here is derived from an EMBL/GenBank/DDBJ whole genome shotgun (WGS) entry which is preliminary data.</text>
</comment>
<keyword evidence="3" id="KW-1185">Reference proteome</keyword>
<dbReference type="Pfam" id="PF03018">
    <property type="entry name" value="Dirigent"/>
    <property type="match status" value="1"/>
</dbReference>
<feature type="chain" id="PRO_5039963743" description="Dirigent protein" evidence="1">
    <location>
        <begin position="22"/>
        <end position="86"/>
    </location>
</feature>
<keyword evidence="1" id="KW-0052">Apoplast</keyword>
<sequence>METIVFACFLVILTTTSLAKAKYYSNSHTIDVPTTIKETHLHFYLHDTISGDNPTAVLVAKPNNTVVQEGNPIPFGAVYVFDDPLT</sequence>
<reference evidence="2" key="2">
    <citation type="submission" date="2020-06" db="EMBL/GenBank/DDBJ databases">
        <title>Helianthus annuus Genome sequencing and assembly Release 2.</title>
        <authorList>
            <person name="Gouzy J."/>
            <person name="Langlade N."/>
            <person name="Munos S."/>
        </authorList>
    </citation>
    <scope>NUCLEOTIDE SEQUENCE</scope>
    <source>
        <tissue evidence="2">Leaves</tissue>
    </source>
</reference>
<proteinExistence type="inferred from homology"/>
<comment type="subcellular location">
    <subcellularLocation>
        <location evidence="1">Secreted</location>
        <location evidence="1">Extracellular space</location>
        <location evidence="1">Apoplast</location>
    </subcellularLocation>
</comment>
<evidence type="ECO:0000313" key="2">
    <source>
        <dbReference type="EMBL" id="KAF5764409.1"/>
    </source>
</evidence>
<dbReference type="PANTHER" id="PTHR21495">
    <property type="entry name" value="NUCLEOPORIN-RELATED"/>
    <property type="match status" value="1"/>
</dbReference>